<feature type="domain" description="Major facilitator superfamily (MFS) profile" evidence="7">
    <location>
        <begin position="61"/>
        <end position="475"/>
    </location>
</feature>
<dbReference type="Pfam" id="PF07690">
    <property type="entry name" value="MFS_1"/>
    <property type="match status" value="1"/>
</dbReference>
<feature type="transmembrane region" description="Helical" evidence="6">
    <location>
        <begin position="127"/>
        <end position="146"/>
    </location>
</feature>
<reference evidence="8" key="2">
    <citation type="submission" date="2014-02" db="EMBL/GenBank/DDBJ databases">
        <title>Complete DNA sequence of /Kuraishia capsulata/ illustrates novel genomic features among budding yeasts (/Saccharomycotina/).</title>
        <authorList>
            <person name="Morales L."/>
            <person name="Noel B."/>
            <person name="Porcel B."/>
            <person name="Marcet-Houben M."/>
            <person name="Hullo M-F."/>
            <person name="Sacerdot C."/>
            <person name="Tekaia F."/>
            <person name="Leh-Louis V."/>
            <person name="Despons L."/>
            <person name="Khanna V."/>
            <person name="Aury J-M."/>
            <person name="Barbe V."/>
            <person name="Couloux A."/>
            <person name="Labadie K."/>
            <person name="Pelletier E."/>
            <person name="Souciet J-L."/>
            <person name="Boekhout T."/>
            <person name="Gabaldon T."/>
            <person name="Wincker P."/>
            <person name="Dujon B."/>
        </authorList>
    </citation>
    <scope>NUCLEOTIDE SEQUENCE</scope>
    <source>
        <strain evidence="8">CBS 1993</strain>
    </source>
</reference>
<gene>
    <name evidence="8" type="ORF">KUCA_T00004494001</name>
</gene>
<sequence>MAELQTKTSLEHIETNISSKSRGDEYIEEARAMGLPDFHLKDEEWHAEMHKKLLWKIDTRMLPLLILMYLLNFLDRSNLSQAKLGTYVEDLKLKGNDFNTITSVLFAGYILMQLPSNLLLTRVRPSLYICACVTLWGVVSTCQAAVHSKGAAIACRFFLGVVEAPFFPGVMMIMSSWYKREELGHRYALFYAGSALANMFGGLIGAGVLNNLNGTHGIAAWRWLFIIEGVATIGVAIISSLFLPDYPKTTKWLTQEERDYAQWRLVKDIGKGDEGDSVTIKQAVIMAFKDYRMYLFIVAQHCNLLAQSFTYFFPSIVKTLGFGTTETLLLTVPVWFATFLSALIVSYHSSRTNERCYHIAISMLVAMIGNIISVSTTKTGPRFFAMFLMPMGALPAFQLILTWVANSFPRPLAKRSACIATVNMLGNIASIYGSYMYPDSQKPRYEVGGSITAAVCLVCAIMAIVIRFVLKHENRKLELHEQEVLEGEDPHGVDEKVWGFRYIL</sequence>
<dbReference type="PANTHER" id="PTHR43791">
    <property type="entry name" value="PERMEASE-RELATED"/>
    <property type="match status" value="1"/>
</dbReference>
<keyword evidence="4 6" id="KW-1133">Transmembrane helix</keyword>
<keyword evidence="5 6" id="KW-0472">Membrane</keyword>
<dbReference type="PANTHER" id="PTHR43791:SF20">
    <property type="entry name" value="TRANSPORTER, PUTATIVE (AFU_ORTHOLOGUE AFUA_3G14670)-RELATED"/>
    <property type="match status" value="1"/>
</dbReference>
<accession>W6MPF6</accession>
<dbReference type="FunFam" id="1.20.1250.20:FF:000013">
    <property type="entry name" value="MFS general substrate transporter"/>
    <property type="match status" value="1"/>
</dbReference>
<dbReference type="GO" id="GO:0016020">
    <property type="term" value="C:membrane"/>
    <property type="evidence" value="ECO:0007669"/>
    <property type="project" value="UniProtKB-SubCell"/>
</dbReference>
<feature type="transmembrane region" description="Helical" evidence="6">
    <location>
        <begin position="57"/>
        <end position="74"/>
    </location>
</feature>
<evidence type="ECO:0000256" key="3">
    <source>
        <dbReference type="ARBA" id="ARBA00022692"/>
    </source>
</evidence>
<organism evidence="8 9">
    <name type="scientific">Kuraishia capsulata CBS 1993</name>
    <dbReference type="NCBI Taxonomy" id="1382522"/>
    <lineage>
        <taxon>Eukaryota</taxon>
        <taxon>Fungi</taxon>
        <taxon>Dikarya</taxon>
        <taxon>Ascomycota</taxon>
        <taxon>Saccharomycotina</taxon>
        <taxon>Pichiomycetes</taxon>
        <taxon>Pichiales</taxon>
        <taxon>Pichiaceae</taxon>
        <taxon>Kuraishia</taxon>
    </lineage>
</organism>
<dbReference type="STRING" id="1382522.W6MPF6"/>
<dbReference type="InterPro" id="IPR036259">
    <property type="entry name" value="MFS_trans_sf"/>
</dbReference>
<dbReference type="EMBL" id="HG793129">
    <property type="protein sequence ID" value="CDK28511.1"/>
    <property type="molecule type" value="Genomic_DNA"/>
</dbReference>
<feature type="transmembrane region" description="Helical" evidence="6">
    <location>
        <begin position="383"/>
        <end position="405"/>
    </location>
</feature>
<feature type="transmembrane region" description="Helical" evidence="6">
    <location>
        <begin position="221"/>
        <end position="243"/>
    </location>
</feature>
<protein>
    <recommendedName>
        <fullName evidence="7">Major facilitator superfamily (MFS) profile domain-containing protein</fullName>
    </recommendedName>
</protein>
<keyword evidence="3 6" id="KW-0812">Transmembrane</keyword>
<feature type="transmembrane region" description="Helical" evidence="6">
    <location>
        <begin position="189"/>
        <end position="209"/>
    </location>
</feature>
<evidence type="ECO:0000256" key="6">
    <source>
        <dbReference type="SAM" id="Phobius"/>
    </source>
</evidence>
<dbReference type="HOGENOM" id="CLU_001265_0_6_1"/>
<dbReference type="SUPFAM" id="SSF103473">
    <property type="entry name" value="MFS general substrate transporter"/>
    <property type="match status" value="1"/>
</dbReference>
<dbReference type="InterPro" id="IPR020846">
    <property type="entry name" value="MFS_dom"/>
</dbReference>
<keyword evidence="9" id="KW-1185">Reference proteome</keyword>
<reference evidence="8" key="1">
    <citation type="submission" date="2013-12" db="EMBL/GenBank/DDBJ databases">
        <authorList>
            <person name="Genoscope - CEA"/>
        </authorList>
    </citation>
    <scope>NUCLEOTIDE SEQUENCE</scope>
    <source>
        <strain evidence="8">CBS 1993</strain>
    </source>
</reference>
<dbReference type="FunFam" id="1.20.1250.20:FF:000057">
    <property type="entry name" value="MFS general substrate transporter"/>
    <property type="match status" value="1"/>
</dbReference>
<proteinExistence type="predicted"/>
<evidence type="ECO:0000256" key="5">
    <source>
        <dbReference type="ARBA" id="ARBA00023136"/>
    </source>
</evidence>
<dbReference type="Proteomes" id="UP000019384">
    <property type="component" value="Unassembled WGS sequence"/>
</dbReference>
<evidence type="ECO:0000313" key="9">
    <source>
        <dbReference type="Proteomes" id="UP000019384"/>
    </source>
</evidence>
<evidence type="ECO:0000256" key="2">
    <source>
        <dbReference type="ARBA" id="ARBA00022448"/>
    </source>
</evidence>
<evidence type="ECO:0000256" key="1">
    <source>
        <dbReference type="ARBA" id="ARBA00004141"/>
    </source>
</evidence>
<dbReference type="OrthoDB" id="2985014at2759"/>
<dbReference type="InterPro" id="IPR011701">
    <property type="entry name" value="MFS"/>
</dbReference>
<feature type="transmembrane region" description="Helical" evidence="6">
    <location>
        <begin position="158"/>
        <end position="177"/>
    </location>
</feature>
<comment type="subcellular location">
    <subcellularLocation>
        <location evidence="1">Membrane</location>
        <topology evidence="1">Multi-pass membrane protein</topology>
    </subcellularLocation>
</comment>
<evidence type="ECO:0000259" key="7">
    <source>
        <dbReference type="PROSITE" id="PS50850"/>
    </source>
</evidence>
<dbReference type="RefSeq" id="XP_022460501.1">
    <property type="nucleotide sequence ID" value="XM_022601234.1"/>
</dbReference>
<dbReference type="GO" id="GO:0022857">
    <property type="term" value="F:transmembrane transporter activity"/>
    <property type="evidence" value="ECO:0007669"/>
    <property type="project" value="InterPro"/>
</dbReference>
<feature type="transmembrane region" description="Helical" evidence="6">
    <location>
        <begin position="417"/>
        <end position="435"/>
    </location>
</feature>
<dbReference type="Gene3D" id="1.20.1250.20">
    <property type="entry name" value="MFS general substrate transporter like domains"/>
    <property type="match status" value="2"/>
</dbReference>
<feature type="transmembrane region" description="Helical" evidence="6">
    <location>
        <begin position="359"/>
        <end position="377"/>
    </location>
</feature>
<feature type="transmembrane region" description="Helical" evidence="6">
    <location>
        <begin position="447"/>
        <end position="470"/>
    </location>
</feature>
<feature type="transmembrane region" description="Helical" evidence="6">
    <location>
        <begin position="294"/>
        <end position="316"/>
    </location>
</feature>
<feature type="transmembrane region" description="Helical" evidence="6">
    <location>
        <begin position="328"/>
        <end position="347"/>
    </location>
</feature>
<dbReference type="PROSITE" id="PS50850">
    <property type="entry name" value="MFS"/>
    <property type="match status" value="1"/>
</dbReference>
<evidence type="ECO:0000313" key="8">
    <source>
        <dbReference type="EMBL" id="CDK28511.1"/>
    </source>
</evidence>
<evidence type="ECO:0000256" key="4">
    <source>
        <dbReference type="ARBA" id="ARBA00022989"/>
    </source>
</evidence>
<feature type="transmembrane region" description="Helical" evidence="6">
    <location>
        <begin position="101"/>
        <end position="120"/>
    </location>
</feature>
<dbReference type="GeneID" id="34521889"/>
<name>W6MPF6_9ASCO</name>
<dbReference type="AlphaFoldDB" id="W6MPF6"/>
<keyword evidence="2" id="KW-0813">Transport</keyword>